<dbReference type="KEGG" id="dwd:DSCW_30320"/>
<keyword evidence="2" id="KW-1185">Reference proteome</keyword>
<dbReference type="RefSeq" id="WP_155304518.1">
    <property type="nucleotide sequence ID" value="NZ_AP021875.1"/>
</dbReference>
<reference evidence="1 2" key="1">
    <citation type="submission" date="2019-11" db="EMBL/GenBank/DDBJ databases">
        <title>Comparative genomics of hydrocarbon-degrading Desulfosarcina strains.</title>
        <authorList>
            <person name="Watanabe M."/>
            <person name="Kojima H."/>
            <person name="Fukui M."/>
        </authorList>
    </citation>
    <scope>NUCLEOTIDE SEQUENCE [LARGE SCALE GENOMIC DNA]</scope>
    <source>
        <strain evidence="1 2">PP31</strain>
    </source>
</reference>
<accession>A0A5K7Z4H6</accession>
<dbReference type="EMBL" id="AP021875">
    <property type="protein sequence ID" value="BBO75615.1"/>
    <property type="molecule type" value="Genomic_DNA"/>
</dbReference>
<gene>
    <name evidence="1" type="ORF">DSCW_30320</name>
</gene>
<proteinExistence type="predicted"/>
<protein>
    <submittedName>
        <fullName evidence="1">Uncharacterized protein</fullName>
    </submittedName>
</protein>
<name>A0A5K7Z4H6_9BACT</name>
<dbReference type="Proteomes" id="UP000427769">
    <property type="component" value="Chromosome"/>
</dbReference>
<dbReference type="AlphaFoldDB" id="A0A5K7Z4H6"/>
<sequence>MKIVEGLKVIEKGWIRKPKGYRVRFHRQNETGFEQVYSPPMTDAMLNSDVTAWRYAWKLWQATRKEAEGGLPGALYNITVVDDEDGTIPYYGTGDIEIYNPREIASPPEG</sequence>
<evidence type="ECO:0000313" key="2">
    <source>
        <dbReference type="Proteomes" id="UP000427769"/>
    </source>
</evidence>
<evidence type="ECO:0000313" key="1">
    <source>
        <dbReference type="EMBL" id="BBO75615.1"/>
    </source>
</evidence>
<organism evidence="1 2">
    <name type="scientific">Desulfosarcina widdelii</name>
    <dbReference type="NCBI Taxonomy" id="947919"/>
    <lineage>
        <taxon>Bacteria</taxon>
        <taxon>Pseudomonadati</taxon>
        <taxon>Thermodesulfobacteriota</taxon>
        <taxon>Desulfobacteria</taxon>
        <taxon>Desulfobacterales</taxon>
        <taxon>Desulfosarcinaceae</taxon>
        <taxon>Desulfosarcina</taxon>
    </lineage>
</organism>
<dbReference type="OrthoDB" id="5420749at2"/>